<feature type="non-terminal residue" evidence="1">
    <location>
        <position position="59"/>
    </location>
</feature>
<proteinExistence type="predicted"/>
<organism evidence="1 2">
    <name type="scientific">Racocetra persica</name>
    <dbReference type="NCBI Taxonomy" id="160502"/>
    <lineage>
        <taxon>Eukaryota</taxon>
        <taxon>Fungi</taxon>
        <taxon>Fungi incertae sedis</taxon>
        <taxon>Mucoromycota</taxon>
        <taxon>Glomeromycotina</taxon>
        <taxon>Glomeromycetes</taxon>
        <taxon>Diversisporales</taxon>
        <taxon>Gigasporaceae</taxon>
        <taxon>Racocetra</taxon>
    </lineage>
</organism>
<evidence type="ECO:0000313" key="1">
    <source>
        <dbReference type="EMBL" id="CAG8843447.1"/>
    </source>
</evidence>
<keyword evidence="2" id="KW-1185">Reference proteome</keyword>
<comment type="caution">
    <text evidence="1">The sequence shown here is derived from an EMBL/GenBank/DDBJ whole genome shotgun (WGS) entry which is preliminary data.</text>
</comment>
<dbReference type="Proteomes" id="UP000789920">
    <property type="component" value="Unassembled WGS sequence"/>
</dbReference>
<name>A0ACA9SLM7_9GLOM</name>
<evidence type="ECO:0000313" key="2">
    <source>
        <dbReference type="Proteomes" id="UP000789920"/>
    </source>
</evidence>
<accession>A0ACA9SLM7</accession>
<sequence length="59" mass="6648">FNTITFSRKQRISVVRDGCDNLGVPNMQSRYYIVTNNENLQASIAIVPSGFVITIDKEI</sequence>
<gene>
    <name evidence="1" type="ORF">RPERSI_LOCUS32766</name>
</gene>
<reference evidence="1" key="1">
    <citation type="submission" date="2021-06" db="EMBL/GenBank/DDBJ databases">
        <authorList>
            <person name="Kallberg Y."/>
            <person name="Tangrot J."/>
            <person name="Rosling A."/>
        </authorList>
    </citation>
    <scope>NUCLEOTIDE SEQUENCE</scope>
    <source>
        <strain evidence="1">MA461A</strain>
    </source>
</reference>
<protein>
    <submittedName>
        <fullName evidence="1">21065_t:CDS:1</fullName>
    </submittedName>
</protein>
<feature type="non-terminal residue" evidence="1">
    <location>
        <position position="1"/>
    </location>
</feature>
<dbReference type="EMBL" id="CAJVQC010138412">
    <property type="protein sequence ID" value="CAG8843447.1"/>
    <property type="molecule type" value="Genomic_DNA"/>
</dbReference>